<dbReference type="Proteomes" id="UP001356427">
    <property type="component" value="Unassembled WGS sequence"/>
</dbReference>
<sequence>MAIDHDYCSASDPSALGQNEDLREEMQRSRTQVEELSVRKHFCLERFAATADDILFYTRTFGLCGLLWGKDQKGTHSGPTVGLFFSVV</sequence>
<evidence type="ECO:0000313" key="2">
    <source>
        <dbReference type="EMBL" id="KAK6301890.1"/>
    </source>
</evidence>
<reference evidence="2 3" key="1">
    <citation type="submission" date="2021-04" db="EMBL/GenBank/DDBJ databases">
        <authorList>
            <person name="De Guttry C."/>
            <person name="Zahm M."/>
            <person name="Klopp C."/>
            <person name="Cabau C."/>
            <person name="Louis A."/>
            <person name="Berthelot C."/>
            <person name="Parey E."/>
            <person name="Roest Crollius H."/>
            <person name="Montfort J."/>
            <person name="Robinson-Rechavi M."/>
            <person name="Bucao C."/>
            <person name="Bouchez O."/>
            <person name="Gislard M."/>
            <person name="Lluch J."/>
            <person name="Milhes M."/>
            <person name="Lampietro C."/>
            <person name="Lopez Roques C."/>
            <person name="Donnadieu C."/>
            <person name="Braasch I."/>
            <person name="Desvignes T."/>
            <person name="Postlethwait J."/>
            <person name="Bobe J."/>
            <person name="Wedekind C."/>
            <person name="Guiguen Y."/>
        </authorList>
    </citation>
    <scope>NUCLEOTIDE SEQUENCE [LARGE SCALE GENOMIC DNA]</scope>
    <source>
        <strain evidence="2">Cs_M1</strain>
        <tissue evidence="2">Blood</tissue>
    </source>
</reference>
<evidence type="ECO:0000313" key="3">
    <source>
        <dbReference type="Proteomes" id="UP001356427"/>
    </source>
</evidence>
<feature type="region of interest" description="Disordered" evidence="1">
    <location>
        <begin position="1"/>
        <end position="23"/>
    </location>
</feature>
<organism evidence="2 3">
    <name type="scientific">Coregonus suidteri</name>
    <dbReference type="NCBI Taxonomy" id="861788"/>
    <lineage>
        <taxon>Eukaryota</taxon>
        <taxon>Metazoa</taxon>
        <taxon>Chordata</taxon>
        <taxon>Craniata</taxon>
        <taxon>Vertebrata</taxon>
        <taxon>Euteleostomi</taxon>
        <taxon>Actinopterygii</taxon>
        <taxon>Neopterygii</taxon>
        <taxon>Teleostei</taxon>
        <taxon>Protacanthopterygii</taxon>
        <taxon>Salmoniformes</taxon>
        <taxon>Salmonidae</taxon>
        <taxon>Coregoninae</taxon>
        <taxon>Coregonus</taxon>
    </lineage>
</organism>
<gene>
    <name evidence="2" type="ORF">J4Q44_G00279430</name>
</gene>
<protein>
    <submittedName>
        <fullName evidence="2">Uncharacterized protein</fullName>
    </submittedName>
</protein>
<comment type="caution">
    <text evidence="2">The sequence shown here is derived from an EMBL/GenBank/DDBJ whole genome shotgun (WGS) entry which is preliminary data.</text>
</comment>
<dbReference type="EMBL" id="JAGTTL010000026">
    <property type="protein sequence ID" value="KAK6301890.1"/>
    <property type="molecule type" value="Genomic_DNA"/>
</dbReference>
<proteinExistence type="predicted"/>
<evidence type="ECO:0000256" key="1">
    <source>
        <dbReference type="SAM" id="MobiDB-lite"/>
    </source>
</evidence>
<accession>A0AAN8L5D4</accession>
<name>A0AAN8L5D4_9TELE</name>
<keyword evidence="3" id="KW-1185">Reference proteome</keyword>
<dbReference type="AlphaFoldDB" id="A0AAN8L5D4"/>